<sequence>MEGYLIIASTGGAHSPIAPWVRSAIADRSDLTIVLDEIGLMIVTTAGLPVGWLQGGRGLILGSIFPAAKSVPVNVATEAAGPLSGQIEPHAFMRSYWGNYIAILRDGPTALEIMRAPFGQLPCLHASHGDMLLVASDLALLDAAGWRSAGFNWDAIAHRLAYQNMPSPTTCLVGVSEVQGGVCLGINDGWITIAQAWTPWDHAGRRHWVGNREQGMAMLRQAVTTAIRAPIATADRMLLMLSGGLDSSVLAAALASQGGAYSCFNLSSHGGVGDERRYARAVARHLGAPVIEAEWDVDLVDITRSHAAGRPNPVARSFMQGTNALLADAICGAGADLLIDGGGGDNIFCALQSAAPVTDAFVRGRSLRATWSTAQSIAALAQVGAPTVLAHAARRAFRRSPAYRWHPDTQYLAPALPGECAIMPGHPWLLAPKGAETGTAAHIALIVAAQAWAEASDLPGLVRRASPLASQPVVEACLRIPSWWWFGDGRNRVIARDAYADRLPADIVQRRSKGSPDGYIAALYAANRTTIRAMLLDGRLRGAGLLDAPQLERALDESALVRGTDYHRIMRLADVEAWIASRT</sequence>
<dbReference type="AlphaFoldDB" id="A0A5J5I4T5"/>
<dbReference type="Pfam" id="PF00733">
    <property type="entry name" value="Asn_synthase"/>
    <property type="match status" value="1"/>
</dbReference>
<comment type="pathway">
    <text evidence="1">Amino-acid biosynthesis; L-asparagine biosynthesis; L-asparagine from L-aspartate (L-Gln route): step 1/1.</text>
</comment>
<dbReference type="GO" id="GO:0006529">
    <property type="term" value="P:asparagine biosynthetic process"/>
    <property type="evidence" value="ECO:0007669"/>
    <property type="project" value="InterPro"/>
</dbReference>
<dbReference type="GO" id="GO:0004066">
    <property type="term" value="F:asparagine synthase (glutamine-hydrolyzing) activity"/>
    <property type="evidence" value="ECO:0007669"/>
    <property type="project" value="UniProtKB-EC"/>
</dbReference>
<evidence type="ECO:0000313" key="6">
    <source>
        <dbReference type="EMBL" id="KAA9029217.1"/>
    </source>
</evidence>
<evidence type="ECO:0000256" key="2">
    <source>
        <dbReference type="ARBA" id="ARBA00012737"/>
    </source>
</evidence>
<evidence type="ECO:0000259" key="4">
    <source>
        <dbReference type="Pfam" id="PF00733"/>
    </source>
</evidence>
<dbReference type="SUPFAM" id="SSF56235">
    <property type="entry name" value="N-terminal nucleophile aminohydrolases (Ntn hydrolases)"/>
    <property type="match status" value="1"/>
</dbReference>
<organism evidence="6 7">
    <name type="scientific">Sphingobium limneticum</name>
    <dbReference type="NCBI Taxonomy" id="1007511"/>
    <lineage>
        <taxon>Bacteria</taxon>
        <taxon>Pseudomonadati</taxon>
        <taxon>Pseudomonadota</taxon>
        <taxon>Alphaproteobacteria</taxon>
        <taxon>Sphingomonadales</taxon>
        <taxon>Sphingomonadaceae</taxon>
        <taxon>Sphingobium</taxon>
    </lineage>
</organism>
<proteinExistence type="predicted"/>
<accession>A0A5J5I4T5</accession>
<feature type="domain" description="Asparagine synthetase" evidence="4">
    <location>
        <begin position="219"/>
        <end position="579"/>
    </location>
</feature>
<evidence type="ECO:0000313" key="7">
    <source>
        <dbReference type="Proteomes" id="UP000325933"/>
    </source>
</evidence>
<dbReference type="Proteomes" id="UP000326364">
    <property type="component" value="Unassembled WGS sequence"/>
</dbReference>
<dbReference type="InterPro" id="IPR051786">
    <property type="entry name" value="ASN_synthetase/amidase"/>
</dbReference>
<dbReference type="InterPro" id="IPR029055">
    <property type="entry name" value="Ntn_hydrolases_N"/>
</dbReference>
<comment type="catalytic activity">
    <reaction evidence="3">
        <text>L-aspartate + L-glutamine + ATP + H2O = L-asparagine + L-glutamate + AMP + diphosphate + H(+)</text>
        <dbReference type="Rhea" id="RHEA:12228"/>
        <dbReference type="ChEBI" id="CHEBI:15377"/>
        <dbReference type="ChEBI" id="CHEBI:15378"/>
        <dbReference type="ChEBI" id="CHEBI:29985"/>
        <dbReference type="ChEBI" id="CHEBI:29991"/>
        <dbReference type="ChEBI" id="CHEBI:30616"/>
        <dbReference type="ChEBI" id="CHEBI:33019"/>
        <dbReference type="ChEBI" id="CHEBI:58048"/>
        <dbReference type="ChEBI" id="CHEBI:58359"/>
        <dbReference type="ChEBI" id="CHEBI:456215"/>
        <dbReference type="EC" id="6.3.5.4"/>
    </reaction>
</comment>
<dbReference type="RefSeq" id="WP_150425831.1">
    <property type="nucleotide sequence ID" value="NZ_VYQA01000008.1"/>
</dbReference>
<dbReference type="EMBL" id="VYQB01000027">
    <property type="protein sequence ID" value="KAA9011894.1"/>
    <property type="molecule type" value="Genomic_DNA"/>
</dbReference>
<dbReference type="EC" id="6.3.5.4" evidence="2"/>
<evidence type="ECO:0000256" key="3">
    <source>
        <dbReference type="ARBA" id="ARBA00048741"/>
    </source>
</evidence>
<gene>
    <name evidence="6" type="ORF">F4U95_11830</name>
    <name evidence="5" type="ORF">F4U96_22055</name>
</gene>
<keyword evidence="8" id="KW-1185">Reference proteome</keyword>
<dbReference type="SUPFAM" id="SSF52402">
    <property type="entry name" value="Adenine nucleotide alpha hydrolases-like"/>
    <property type="match status" value="1"/>
</dbReference>
<dbReference type="Gene3D" id="3.40.50.620">
    <property type="entry name" value="HUPs"/>
    <property type="match status" value="2"/>
</dbReference>
<dbReference type="InterPro" id="IPR014729">
    <property type="entry name" value="Rossmann-like_a/b/a_fold"/>
</dbReference>
<evidence type="ECO:0000313" key="8">
    <source>
        <dbReference type="Proteomes" id="UP000326364"/>
    </source>
</evidence>
<name>A0A5J5I4T5_9SPHN</name>
<dbReference type="InterPro" id="IPR001962">
    <property type="entry name" value="Asn_synthase"/>
</dbReference>
<evidence type="ECO:0000256" key="1">
    <source>
        <dbReference type="ARBA" id="ARBA00005187"/>
    </source>
</evidence>
<reference evidence="7 8" key="1">
    <citation type="submission" date="2019-09" db="EMBL/GenBank/DDBJ databases">
        <authorList>
            <person name="Feng G."/>
        </authorList>
    </citation>
    <scope>NUCLEOTIDE SEQUENCE [LARGE SCALE GENOMIC DNA]</scope>
    <source>
        <strain evidence="6 7">KACC 19283</strain>
        <strain evidence="5 8">KACC 19284</strain>
    </source>
</reference>
<dbReference type="PANTHER" id="PTHR43284">
    <property type="entry name" value="ASPARAGINE SYNTHETASE (GLUTAMINE-HYDROLYZING)"/>
    <property type="match status" value="1"/>
</dbReference>
<dbReference type="EMBL" id="VYQA01000008">
    <property type="protein sequence ID" value="KAA9029217.1"/>
    <property type="molecule type" value="Genomic_DNA"/>
</dbReference>
<protein>
    <recommendedName>
        <fullName evidence="2">asparagine synthase (glutamine-hydrolyzing)</fullName>
        <ecNumber evidence="2">6.3.5.4</ecNumber>
    </recommendedName>
</protein>
<dbReference type="PANTHER" id="PTHR43284:SF1">
    <property type="entry name" value="ASPARAGINE SYNTHETASE"/>
    <property type="match status" value="1"/>
</dbReference>
<comment type="caution">
    <text evidence="6">The sequence shown here is derived from an EMBL/GenBank/DDBJ whole genome shotgun (WGS) entry which is preliminary data.</text>
</comment>
<dbReference type="Proteomes" id="UP000325933">
    <property type="component" value="Unassembled WGS sequence"/>
</dbReference>
<evidence type="ECO:0000313" key="5">
    <source>
        <dbReference type="EMBL" id="KAA9011894.1"/>
    </source>
</evidence>